<evidence type="ECO:0000313" key="1">
    <source>
        <dbReference type="EMBL" id="KKN23253.1"/>
    </source>
</evidence>
<comment type="caution">
    <text evidence="1">The sequence shown here is derived from an EMBL/GenBank/DDBJ whole genome shotgun (WGS) entry which is preliminary data.</text>
</comment>
<reference evidence="1" key="1">
    <citation type="journal article" date="2015" name="Nature">
        <title>Complex archaea that bridge the gap between prokaryotes and eukaryotes.</title>
        <authorList>
            <person name="Spang A."/>
            <person name="Saw J.H."/>
            <person name="Jorgensen S.L."/>
            <person name="Zaremba-Niedzwiedzka K."/>
            <person name="Martijn J."/>
            <person name="Lind A.E."/>
            <person name="van Eijk R."/>
            <person name="Schleper C."/>
            <person name="Guy L."/>
            <person name="Ettema T.J."/>
        </authorList>
    </citation>
    <scope>NUCLEOTIDE SEQUENCE</scope>
</reference>
<name>A0A0F9S1P4_9ZZZZ</name>
<sequence>MANKRHSFNVLLSDQEAGWLRNLAEEHHCARSFIIRQCLRWRIEMMTNGVPICASGQRCFAPHLHQAVVLKPAEPPAG</sequence>
<dbReference type="AlphaFoldDB" id="A0A0F9S1P4"/>
<accession>A0A0F9S1P4</accession>
<proteinExistence type="predicted"/>
<protein>
    <submittedName>
        <fullName evidence="1">Uncharacterized protein</fullName>
    </submittedName>
</protein>
<dbReference type="EMBL" id="LAZR01002991">
    <property type="protein sequence ID" value="KKN23253.1"/>
    <property type="molecule type" value="Genomic_DNA"/>
</dbReference>
<gene>
    <name evidence="1" type="ORF">LCGC14_0906980</name>
</gene>
<organism evidence="1">
    <name type="scientific">marine sediment metagenome</name>
    <dbReference type="NCBI Taxonomy" id="412755"/>
    <lineage>
        <taxon>unclassified sequences</taxon>
        <taxon>metagenomes</taxon>
        <taxon>ecological metagenomes</taxon>
    </lineage>
</organism>